<dbReference type="SUPFAM" id="SSF48452">
    <property type="entry name" value="TPR-like"/>
    <property type="match status" value="2"/>
</dbReference>
<proteinExistence type="inferred from homology"/>
<dbReference type="InterPro" id="IPR016032">
    <property type="entry name" value="Sig_transdc_resp-reg_C-effctor"/>
</dbReference>
<dbReference type="PRINTS" id="PR00364">
    <property type="entry name" value="DISEASERSIST"/>
</dbReference>
<evidence type="ECO:0008006" key="10">
    <source>
        <dbReference type="Google" id="ProtNLM"/>
    </source>
</evidence>
<dbReference type="GO" id="GO:0006355">
    <property type="term" value="P:regulation of DNA-templated transcription"/>
    <property type="evidence" value="ECO:0007669"/>
    <property type="project" value="InterPro"/>
</dbReference>
<dbReference type="InterPro" id="IPR051677">
    <property type="entry name" value="AfsR-DnrI-RedD_regulator"/>
</dbReference>
<dbReference type="Proteomes" id="UP000629619">
    <property type="component" value="Unassembled WGS sequence"/>
</dbReference>
<dbReference type="GO" id="GO:0003677">
    <property type="term" value="F:DNA binding"/>
    <property type="evidence" value="ECO:0007669"/>
    <property type="project" value="UniProtKB-UniRule"/>
</dbReference>
<dbReference type="SUPFAM" id="SSF47413">
    <property type="entry name" value="lambda repressor-like DNA-binding domains"/>
    <property type="match status" value="1"/>
</dbReference>
<keyword evidence="2" id="KW-0805">Transcription regulation</keyword>
<evidence type="ECO:0000313" key="9">
    <source>
        <dbReference type="Proteomes" id="UP000629619"/>
    </source>
</evidence>
<dbReference type="Pfam" id="PF01381">
    <property type="entry name" value="HTH_3"/>
    <property type="match status" value="1"/>
</dbReference>
<evidence type="ECO:0000259" key="6">
    <source>
        <dbReference type="PROSITE" id="PS50943"/>
    </source>
</evidence>
<accession>A0A919NCV5</accession>
<dbReference type="CDD" id="cd00383">
    <property type="entry name" value="trans_reg_C"/>
    <property type="match status" value="1"/>
</dbReference>
<dbReference type="Gene3D" id="1.10.260.40">
    <property type="entry name" value="lambda repressor-like DNA-binding domains"/>
    <property type="match status" value="1"/>
</dbReference>
<feature type="DNA-binding region" description="OmpR/PhoB-type" evidence="5">
    <location>
        <begin position="75"/>
        <end position="175"/>
    </location>
</feature>
<dbReference type="PANTHER" id="PTHR35807:SF1">
    <property type="entry name" value="TRANSCRIPTIONAL REGULATOR REDD"/>
    <property type="match status" value="1"/>
</dbReference>
<evidence type="ECO:0000256" key="5">
    <source>
        <dbReference type="PROSITE-ProRule" id="PRU01091"/>
    </source>
</evidence>
<dbReference type="Gene3D" id="1.25.40.10">
    <property type="entry name" value="Tetratricopeptide repeat domain"/>
    <property type="match status" value="2"/>
</dbReference>
<dbReference type="CDD" id="cd00093">
    <property type="entry name" value="HTH_XRE"/>
    <property type="match status" value="1"/>
</dbReference>
<dbReference type="InterPro" id="IPR027417">
    <property type="entry name" value="P-loop_NTPase"/>
</dbReference>
<dbReference type="SMART" id="SM00530">
    <property type="entry name" value="HTH_XRE"/>
    <property type="match status" value="1"/>
</dbReference>
<dbReference type="Pfam" id="PF00486">
    <property type="entry name" value="Trans_reg_C"/>
    <property type="match status" value="1"/>
</dbReference>
<reference evidence="8" key="1">
    <citation type="submission" date="2021-01" db="EMBL/GenBank/DDBJ databases">
        <title>Whole genome shotgun sequence of Actinoplanes siamensis NBRC 109076.</title>
        <authorList>
            <person name="Komaki H."/>
            <person name="Tamura T."/>
        </authorList>
    </citation>
    <scope>NUCLEOTIDE SEQUENCE</scope>
    <source>
        <strain evidence="8">NBRC 109076</strain>
    </source>
</reference>
<protein>
    <recommendedName>
        <fullName evidence="10">DNA-binding SARP family transcriptional activator</fullName>
    </recommendedName>
</protein>
<dbReference type="Pfam" id="PF03704">
    <property type="entry name" value="BTAD"/>
    <property type="match status" value="1"/>
</dbReference>
<evidence type="ECO:0000259" key="7">
    <source>
        <dbReference type="PROSITE" id="PS51755"/>
    </source>
</evidence>
<comment type="similarity">
    <text evidence="1">Belongs to the AfsR/DnrI/RedD regulatory family.</text>
</comment>
<keyword evidence="3 5" id="KW-0238">DNA-binding</keyword>
<keyword evidence="4" id="KW-0804">Transcription</keyword>
<dbReference type="PROSITE" id="PS50943">
    <property type="entry name" value="HTH_CROC1"/>
    <property type="match status" value="1"/>
</dbReference>
<name>A0A919NCV5_9ACTN</name>
<evidence type="ECO:0000256" key="2">
    <source>
        <dbReference type="ARBA" id="ARBA00023015"/>
    </source>
</evidence>
<dbReference type="InterPro" id="IPR011990">
    <property type="entry name" value="TPR-like_helical_dom_sf"/>
</dbReference>
<feature type="domain" description="HTH cro/C1-type" evidence="6">
    <location>
        <begin position="14"/>
        <end position="69"/>
    </location>
</feature>
<evidence type="ECO:0000256" key="3">
    <source>
        <dbReference type="ARBA" id="ARBA00023125"/>
    </source>
</evidence>
<dbReference type="SMART" id="SM00862">
    <property type="entry name" value="Trans_reg_C"/>
    <property type="match status" value="1"/>
</dbReference>
<comment type="caution">
    <text evidence="8">The sequence shown here is derived from an EMBL/GenBank/DDBJ whole genome shotgun (WGS) entry which is preliminary data.</text>
</comment>
<dbReference type="SUPFAM" id="SSF52540">
    <property type="entry name" value="P-loop containing nucleoside triphosphate hydrolases"/>
    <property type="match status" value="1"/>
</dbReference>
<gene>
    <name evidence="8" type="ORF">Asi03nite_59580</name>
</gene>
<dbReference type="GO" id="GO:0000160">
    <property type="term" value="P:phosphorelay signal transduction system"/>
    <property type="evidence" value="ECO:0007669"/>
    <property type="project" value="InterPro"/>
</dbReference>
<dbReference type="InterPro" id="IPR001387">
    <property type="entry name" value="Cro/C1-type_HTH"/>
</dbReference>
<dbReference type="SMART" id="SM01043">
    <property type="entry name" value="BTAD"/>
    <property type="match status" value="1"/>
</dbReference>
<keyword evidence="9" id="KW-1185">Reference proteome</keyword>
<dbReference type="Gene3D" id="3.40.50.300">
    <property type="entry name" value="P-loop containing nucleotide triphosphate hydrolases"/>
    <property type="match status" value="1"/>
</dbReference>
<feature type="domain" description="OmpR/PhoB-type" evidence="7">
    <location>
        <begin position="75"/>
        <end position="175"/>
    </location>
</feature>
<dbReference type="InterPro" id="IPR001867">
    <property type="entry name" value="OmpR/PhoB-type_DNA-bd"/>
</dbReference>
<dbReference type="SUPFAM" id="SSF46894">
    <property type="entry name" value="C-terminal effector domain of the bipartite response regulators"/>
    <property type="match status" value="1"/>
</dbReference>
<evidence type="ECO:0000256" key="4">
    <source>
        <dbReference type="ARBA" id="ARBA00023163"/>
    </source>
</evidence>
<sequence length="799" mass="84399">MAKVEADTRPGDLIRAFRRRAALTQDELARRSGLSTRTLRDLESNRVTAPRKRSLRALAGALLLSPGEADRLLREDPGTVGPLRVELLGPLSVTLGGRQVPLGAPAHCTVLATLALHAGRTVAREELIAALWGDRPPRTSASLVRAVIARLRRLLDIGGDHHPLHTDGDGYALRLGPDDIDAVRFEDLLARSEAADPGTPTAAAIAREALRCWRGPVVADGAERVRDSAAARTLARGRVTAAVRCARLDVDGSGLDPVREVAAAEPLDEPLHAELMLALARCGDLAGARRVYGEIAARLARSGGRAPGERLLGAYREIGTERPRVRPWVGPAQLPRAPESFVGRAGLLRALDDGPGVCVVGGGPGTGKTAAVLHWAHRARPGFPDGQLFADLGGDTRPELLLGEFLHALGVPPERIPASLDGRTGLFRSVVADRRVLIVLDNARSPEQVLPLLPGAPGCRTVVTSRDQLRGLIVTASAASLTVGPLDAATSRELLARRLAAEPAAVAGLAAPCAGLPLALSVVAAEVALTPHTSLADLAARLRGSPSPPDEVRRVFADAYRGLGAEAARQLRAYAHGSPAPIGRDALDELVRSHLLTALPAGGHTIHPLLREWLRGLPAGPGDEPLDRGRALLAEARGEEEAGRHEDALRGRQAALVLFQQAGDRQGQARALTAVGWSWVRLGRPVAALTHCRRALDITVALDDLSGRAAAHGAMGVAHHRLGDHAEAVRWLRRAQELHHLDGDTYGEACARAHLGDAYDASGQHVTAVAQWQAAAGAFDRLGDPRAATIRSKAGLHPR</sequence>
<dbReference type="SMART" id="SM00028">
    <property type="entry name" value="TPR"/>
    <property type="match status" value="3"/>
</dbReference>
<dbReference type="InterPro" id="IPR005158">
    <property type="entry name" value="BTAD"/>
</dbReference>
<dbReference type="PANTHER" id="PTHR35807">
    <property type="entry name" value="TRANSCRIPTIONAL REGULATOR REDD-RELATED"/>
    <property type="match status" value="1"/>
</dbReference>
<dbReference type="InterPro" id="IPR019734">
    <property type="entry name" value="TPR_rpt"/>
</dbReference>
<evidence type="ECO:0000313" key="8">
    <source>
        <dbReference type="EMBL" id="GIF08420.1"/>
    </source>
</evidence>
<dbReference type="PROSITE" id="PS51755">
    <property type="entry name" value="OMPR_PHOB"/>
    <property type="match status" value="1"/>
</dbReference>
<dbReference type="Gene3D" id="1.10.10.10">
    <property type="entry name" value="Winged helix-like DNA-binding domain superfamily/Winged helix DNA-binding domain"/>
    <property type="match status" value="1"/>
</dbReference>
<dbReference type="InterPro" id="IPR010982">
    <property type="entry name" value="Lambda_DNA-bd_dom_sf"/>
</dbReference>
<organism evidence="8 9">
    <name type="scientific">Actinoplanes siamensis</name>
    <dbReference type="NCBI Taxonomy" id="1223317"/>
    <lineage>
        <taxon>Bacteria</taxon>
        <taxon>Bacillati</taxon>
        <taxon>Actinomycetota</taxon>
        <taxon>Actinomycetes</taxon>
        <taxon>Micromonosporales</taxon>
        <taxon>Micromonosporaceae</taxon>
        <taxon>Actinoplanes</taxon>
    </lineage>
</organism>
<dbReference type="EMBL" id="BOMW01000063">
    <property type="protein sequence ID" value="GIF08420.1"/>
    <property type="molecule type" value="Genomic_DNA"/>
</dbReference>
<dbReference type="InterPro" id="IPR036388">
    <property type="entry name" value="WH-like_DNA-bd_sf"/>
</dbReference>
<dbReference type="AlphaFoldDB" id="A0A919NCV5"/>
<evidence type="ECO:0000256" key="1">
    <source>
        <dbReference type="ARBA" id="ARBA00005820"/>
    </source>
</evidence>